<comment type="caution">
    <text evidence="1">The sequence shown here is derived from an EMBL/GenBank/DDBJ whole genome shotgun (WGS) entry which is preliminary data.</text>
</comment>
<accession>A0ABS8Y8G8</accession>
<feature type="non-terminal residue" evidence="1">
    <location>
        <position position="132"/>
    </location>
</feature>
<keyword evidence="2" id="KW-1185">Reference proteome</keyword>
<evidence type="ECO:0000313" key="2">
    <source>
        <dbReference type="Proteomes" id="UP000823775"/>
    </source>
</evidence>
<feature type="non-terminal residue" evidence="1">
    <location>
        <position position="1"/>
    </location>
</feature>
<evidence type="ECO:0000313" key="1">
    <source>
        <dbReference type="EMBL" id="MCE5167292.1"/>
    </source>
</evidence>
<dbReference type="Proteomes" id="UP000823775">
    <property type="component" value="Unassembled WGS sequence"/>
</dbReference>
<reference evidence="1 2" key="1">
    <citation type="journal article" date="2021" name="BMC Genomics">
        <title>Datura genome reveals duplications of psychoactive alkaloid biosynthetic genes and high mutation rate following tissue culture.</title>
        <authorList>
            <person name="Rajewski A."/>
            <person name="Carter-House D."/>
            <person name="Stajich J."/>
            <person name="Litt A."/>
        </authorList>
    </citation>
    <scope>NUCLEOTIDE SEQUENCE [LARGE SCALE GENOMIC DNA]</scope>
    <source>
        <strain evidence="1">AR-01</strain>
    </source>
</reference>
<organism evidence="1 2">
    <name type="scientific">Datura stramonium</name>
    <name type="common">Jimsonweed</name>
    <name type="synonym">Common thornapple</name>
    <dbReference type="NCBI Taxonomy" id="4076"/>
    <lineage>
        <taxon>Eukaryota</taxon>
        <taxon>Viridiplantae</taxon>
        <taxon>Streptophyta</taxon>
        <taxon>Embryophyta</taxon>
        <taxon>Tracheophyta</taxon>
        <taxon>Spermatophyta</taxon>
        <taxon>Magnoliopsida</taxon>
        <taxon>eudicotyledons</taxon>
        <taxon>Gunneridae</taxon>
        <taxon>Pentapetalae</taxon>
        <taxon>asterids</taxon>
        <taxon>lamiids</taxon>
        <taxon>Solanales</taxon>
        <taxon>Solanaceae</taxon>
        <taxon>Solanoideae</taxon>
        <taxon>Datureae</taxon>
        <taxon>Datura</taxon>
    </lineage>
</organism>
<name>A0ABS8Y8G8_DATST</name>
<dbReference type="PANTHER" id="PTHR34130:SF3">
    <property type="entry name" value="DUF1645 FAMILY PROTEIN"/>
    <property type="match status" value="1"/>
</dbReference>
<protein>
    <submittedName>
        <fullName evidence="1">Uncharacterized protein</fullName>
    </submittedName>
</protein>
<dbReference type="PANTHER" id="PTHR34130">
    <property type="entry name" value="OS08G0243800 PROTEIN"/>
    <property type="match status" value="1"/>
</dbReference>
<proteinExistence type="predicted"/>
<gene>
    <name evidence="1" type="ORF">HAX54_046635</name>
</gene>
<sequence>EGGENKMKFDKCINVDQEEEEEDRLSFRDLPIYSNAKEIWENYDPSEESHNYNISTQDEGLFEFFNQEWIKNQFFHHQDIIFCGKIIHQEKPIEDIIAEKSRTDINPHKLKNKRKIGDYITFFRGDKKGLRS</sequence>
<dbReference type="EMBL" id="JACEIK010073891">
    <property type="protein sequence ID" value="MCE5167292.1"/>
    <property type="molecule type" value="Genomic_DNA"/>
</dbReference>